<organism evidence="1 2">
    <name type="scientific">Stylonychia lemnae</name>
    <name type="common">Ciliate</name>
    <dbReference type="NCBI Taxonomy" id="5949"/>
    <lineage>
        <taxon>Eukaryota</taxon>
        <taxon>Sar</taxon>
        <taxon>Alveolata</taxon>
        <taxon>Ciliophora</taxon>
        <taxon>Intramacronucleata</taxon>
        <taxon>Spirotrichea</taxon>
        <taxon>Stichotrichia</taxon>
        <taxon>Sporadotrichida</taxon>
        <taxon>Oxytrichidae</taxon>
        <taxon>Stylonychinae</taxon>
        <taxon>Stylonychia</taxon>
    </lineage>
</organism>
<dbReference type="Proteomes" id="UP000039865">
    <property type="component" value="Unassembled WGS sequence"/>
</dbReference>
<sequence>MQIPSKKAQFDLKIDSDSITQQQTNNQSILEDLSYQNCVNVEFFLRSTHEVLDETTLASLSNEIYDQITLNPKIQICKLATQFREHGLQSITQDSLNSFQQNSFDKFNEQNFLSSTSDDHDEPVHITEYGEFKQTNILGLLSQNLIDKSVPLLIHDFNYVNRYNCQFPEVKSTCHCINQSVQYTNKQNNEAPERVCNLPICSSQISSKLELDQQLISDQNYQKQLNVSQIATNFSINSDVDKKPQRIKVDAIWKPILRKFRKHFQSLVKKSNLGVGYHYWSKDRVLLKIVEMMKIINLDKSYIRDEKSIVSFIILIFSTKSNELNKLHQKYLDKWLDQLADSFRNIFSANNRQKIANFFSESLINELWKIYLKQSNNHQLHMNDLQLSQPERYTIFVEELNYLMKNTTLDLKFLINSH</sequence>
<dbReference type="InParanoid" id="A0A077ZU94"/>
<keyword evidence="2" id="KW-1185">Reference proteome</keyword>
<proteinExistence type="predicted"/>
<gene>
    <name evidence="1" type="primary">Contig140.g169</name>
    <name evidence="1" type="ORF">STYLEM_1827</name>
</gene>
<dbReference type="EMBL" id="CCKQ01001744">
    <property type="protein sequence ID" value="CDW72860.1"/>
    <property type="molecule type" value="Genomic_DNA"/>
</dbReference>
<accession>A0A077ZU94</accession>
<evidence type="ECO:0000313" key="1">
    <source>
        <dbReference type="EMBL" id="CDW72860.1"/>
    </source>
</evidence>
<protein>
    <submittedName>
        <fullName evidence="1">Uncharacterized protein</fullName>
    </submittedName>
</protein>
<evidence type="ECO:0000313" key="2">
    <source>
        <dbReference type="Proteomes" id="UP000039865"/>
    </source>
</evidence>
<dbReference type="AlphaFoldDB" id="A0A077ZU94"/>
<name>A0A077ZU94_STYLE</name>
<reference evidence="1 2" key="1">
    <citation type="submission" date="2014-06" db="EMBL/GenBank/DDBJ databases">
        <authorList>
            <person name="Swart Estienne"/>
        </authorList>
    </citation>
    <scope>NUCLEOTIDE SEQUENCE [LARGE SCALE GENOMIC DNA]</scope>
    <source>
        <strain evidence="1 2">130c</strain>
    </source>
</reference>